<dbReference type="PANTHER" id="PTHR32089:SF112">
    <property type="entry name" value="LYSOZYME-LIKE PROTEIN-RELATED"/>
    <property type="match status" value="1"/>
</dbReference>
<dbReference type="GO" id="GO:0007165">
    <property type="term" value="P:signal transduction"/>
    <property type="evidence" value="ECO:0007669"/>
    <property type="project" value="UniProtKB-KW"/>
</dbReference>
<organism evidence="10 11">
    <name type="scientific">Sporolactobacillus nakayamae</name>
    <dbReference type="NCBI Taxonomy" id="269670"/>
    <lineage>
        <taxon>Bacteria</taxon>
        <taxon>Bacillati</taxon>
        <taxon>Bacillota</taxon>
        <taxon>Bacilli</taxon>
        <taxon>Bacillales</taxon>
        <taxon>Sporolactobacillaceae</taxon>
        <taxon>Sporolactobacillus</taxon>
    </lineage>
</organism>
<keyword evidence="3 7" id="KW-0472">Membrane</keyword>
<sequence length="724" mass="80430">MAAGIMHALNRDIEKKSKKIFEGISKGRKKALTDWFSDRWAELENANQIVNSYDERGTDITAAMKDQLKHSDSFIEFMLLDEHGDVLVTTCEKHLSISMADLPNYEYALQNKKLMYGPYIDERTLNLDLSRFHFSDEVTLMFSLPTVNGKGIPRVFMGRVLNDTMSNVIQDEDTHVYKDSGDNYLFMVRSNRNILPGTAISRSRFEDDTFTLGDNLKDGVRTAKWGRVQIEKHTEFEVRFIDPKTEKLHPGIQKTIDNGSNLDTWPGYPDYRHIMVGGKGTLIRPPHSDEVWGMMCEGDISEIYNFKSLNLRITVYFSVAALIASVANGIAFHHSLNFGIGCTVATWLILSSSVFFAAKNMVTSPIRKTVGILQEIAEGEGDLSKRLKKNSNDEIGELSRWFNKFINSQMAMIKRVGVSANSSKSVSATVSKMTKKIAGGMDLAGQTVDELVLTAKEQNGVFQNARDHFNGLSASIQEMGSLIHEVSANTDDTKDRMLRANTASSVALELASGLEREMDGTMKRINQLHIQSEAITKAVTVINDISEQTQLLALNAAIEAARAGEAGRGFAVVAKEVSKLAEQTEQATQSVGELVRNIQEETNRTLSDIKNTSDMVNQSTTQIKSTVSTFNFITKNVGDISKKTDQLLDITTKESGDLDDIVQSINHSADEIDMRTAQDASSSEASIDTLRSVSEEIVRLKQITDNLDYVSNQVQTMVSSFKIV</sequence>
<accession>A0A1I2MX36</accession>
<dbReference type="InterPro" id="IPR003660">
    <property type="entry name" value="HAMP_dom"/>
</dbReference>
<protein>
    <submittedName>
        <fullName evidence="10">Methyl-accepting chemotaxis protein</fullName>
    </submittedName>
</protein>
<reference evidence="11" key="1">
    <citation type="submission" date="2016-10" db="EMBL/GenBank/DDBJ databases">
        <authorList>
            <person name="Varghese N."/>
            <person name="Submissions S."/>
        </authorList>
    </citation>
    <scope>NUCLEOTIDE SEQUENCE [LARGE SCALE GENOMIC DNA]</scope>
    <source>
        <strain evidence="11">ATCC 700379</strain>
    </source>
</reference>
<evidence type="ECO:0000256" key="3">
    <source>
        <dbReference type="ARBA" id="ARBA00023136"/>
    </source>
</evidence>
<evidence type="ECO:0000259" key="8">
    <source>
        <dbReference type="PROSITE" id="PS50111"/>
    </source>
</evidence>
<evidence type="ECO:0000256" key="5">
    <source>
        <dbReference type="ARBA" id="ARBA00029447"/>
    </source>
</evidence>
<dbReference type="RefSeq" id="WP_245733970.1">
    <property type="nucleotide sequence ID" value="NZ_FOOY01000003.1"/>
</dbReference>
<keyword evidence="11" id="KW-1185">Reference proteome</keyword>
<feature type="domain" description="HAMP" evidence="9">
    <location>
        <begin position="360"/>
        <end position="414"/>
    </location>
</feature>
<dbReference type="PROSITE" id="PS50885">
    <property type="entry name" value="HAMP"/>
    <property type="match status" value="1"/>
</dbReference>
<dbReference type="InterPro" id="IPR004089">
    <property type="entry name" value="MCPsignal_dom"/>
</dbReference>
<gene>
    <name evidence="10" type="ORF">SAMN02982927_00151</name>
</gene>
<dbReference type="PANTHER" id="PTHR32089">
    <property type="entry name" value="METHYL-ACCEPTING CHEMOTAXIS PROTEIN MCPB"/>
    <property type="match status" value="1"/>
</dbReference>
<dbReference type="GO" id="GO:0005886">
    <property type="term" value="C:plasma membrane"/>
    <property type="evidence" value="ECO:0007669"/>
    <property type="project" value="UniProtKB-SubCell"/>
</dbReference>
<dbReference type="CDD" id="cd06225">
    <property type="entry name" value="HAMP"/>
    <property type="match status" value="1"/>
</dbReference>
<keyword evidence="7" id="KW-1133">Transmembrane helix</keyword>
<feature type="transmembrane region" description="Helical" evidence="7">
    <location>
        <begin position="338"/>
        <end position="358"/>
    </location>
</feature>
<evidence type="ECO:0000256" key="1">
    <source>
        <dbReference type="ARBA" id="ARBA00004236"/>
    </source>
</evidence>
<dbReference type="Gene3D" id="1.10.287.950">
    <property type="entry name" value="Methyl-accepting chemotaxis protein"/>
    <property type="match status" value="1"/>
</dbReference>
<evidence type="ECO:0000259" key="9">
    <source>
        <dbReference type="PROSITE" id="PS50885"/>
    </source>
</evidence>
<feature type="transmembrane region" description="Helical" evidence="7">
    <location>
        <begin position="313"/>
        <end position="332"/>
    </location>
</feature>
<dbReference type="Pfam" id="PF00672">
    <property type="entry name" value="HAMP"/>
    <property type="match status" value="1"/>
</dbReference>
<evidence type="ECO:0000256" key="4">
    <source>
        <dbReference type="ARBA" id="ARBA00023224"/>
    </source>
</evidence>
<dbReference type="STRING" id="269670.SAMN02982927_00151"/>
<keyword evidence="7" id="KW-0812">Transmembrane</keyword>
<dbReference type="SMART" id="SM00304">
    <property type="entry name" value="HAMP"/>
    <property type="match status" value="1"/>
</dbReference>
<dbReference type="Proteomes" id="UP000198752">
    <property type="component" value="Unassembled WGS sequence"/>
</dbReference>
<dbReference type="Pfam" id="PF00015">
    <property type="entry name" value="MCPsignal"/>
    <property type="match status" value="1"/>
</dbReference>
<feature type="domain" description="Methyl-accepting transducer" evidence="8">
    <location>
        <begin position="440"/>
        <end position="694"/>
    </location>
</feature>
<evidence type="ECO:0000256" key="2">
    <source>
        <dbReference type="ARBA" id="ARBA00022475"/>
    </source>
</evidence>
<evidence type="ECO:0000256" key="7">
    <source>
        <dbReference type="SAM" id="Phobius"/>
    </source>
</evidence>
<evidence type="ECO:0000313" key="10">
    <source>
        <dbReference type="EMBL" id="SFF96114.1"/>
    </source>
</evidence>
<name>A0A1I2MX36_9BACL</name>
<dbReference type="EMBL" id="FOOY01000003">
    <property type="protein sequence ID" value="SFF96114.1"/>
    <property type="molecule type" value="Genomic_DNA"/>
</dbReference>
<keyword evidence="2" id="KW-1003">Cell membrane</keyword>
<dbReference type="CDD" id="cd11386">
    <property type="entry name" value="MCP_signal"/>
    <property type="match status" value="1"/>
</dbReference>
<dbReference type="SMART" id="SM00283">
    <property type="entry name" value="MA"/>
    <property type="match status" value="1"/>
</dbReference>
<evidence type="ECO:0000313" key="11">
    <source>
        <dbReference type="Proteomes" id="UP000198752"/>
    </source>
</evidence>
<dbReference type="SUPFAM" id="SSF58104">
    <property type="entry name" value="Methyl-accepting chemotaxis protein (MCP) signaling domain"/>
    <property type="match status" value="1"/>
</dbReference>
<dbReference type="PROSITE" id="PS50111">
    <property type="entry name" value="CHEMOTAXIS_TRANSDUC_2"/>
    <property type="match status" value="1"/>
</dbReference>
<evidence type="ECO:0000256" key="6">
    <source>
        <dbReference type="PROSITE-ProRule" id="PRU00284"/>
    </source>
</evidence>
<keyword evidence="4 6" id="KW-0807">Transducer</keyword>
<comment type="similarity">
    <text evidence="5">Belongs to the methyl-accepting chemotaxis (MCP) protein family.</text>
</comment>
<comment type="subcellular location">
    <subcellularLocation>
        <location evidence="1">Cell membrane</location>
    </subcellularLocation>
</comment>
<dbReference type="AlphaFoldDB" id="A0A1I2MX36"/>
<proteinExistence type="inferred from homology"/>